<proteinExistence type="predicted"/>
<dbReference type="SUPFAM" id="SSF46689">
    <property type="entry name" value="Homeodomain-like"/>
    <property type="match status" value="1"/>
</dbReference>
<dbReference type="Proteomes" id="UP001218218">
    <property type="component" value="Unassembled WGS sequence"/>
</dbReference>
<evidence type="ECO:0000313" key="2">
    <source>
        <dbReference type="Proteomes" id="UP001218218"/>
    </source>
</evidence>
<dbReference type="EMBL" id="JARIHO010000052">
    <property type="protein sequence ID" value="KAJ7321065.1"/>
    <property type="molecule type" value="Genomic_DNA"/>
</dbReference>
<comment type="caution">
    <text evidence="1">The sequence shown here is derived from an EMBL/GenBank/DDBJ whole genome shotgun (WGS) entry which is preliminary data.</text>
</comment>
<keyword evidence="2" id="KW-1185">Reference proteome</keyword>
<evidence type="ECO:0008006" key="3">
    <source>
        <dbReference type="Google" id="ProtNLM"/>
    </source>
</evidence>
<organism evidence="1 2">
    <name type="scientific">Mycena albidolilacea</name>
    <dbReference type="NCBI Taxonomy" id="1033008"/>
    <lineage>
        <taxon>Eukaryota</taxon>
        <taxon>Fungi</taxon>
        <taxon>Dikarya</taxon>
        <taxon>Basidiomycota</taxon>
        <taxon>Agaricomycotina</taxon>
        <taxon>Agaricomycetes</taxon>
        <taxon>Agaricomycetidae</taxon>
        <taxon>Agaricales</taxon>
        <taxon>Marasmiineae</taxon>
        <taxon>Mycenaceae</taxon>
        <taxon>Mycena</taxon>
    </lineage>
</organism>
<evidence type="ECO:0000313" key="1">
    <source>
        <dbReference type="EMBL" id="KAJ7321065.1"/>
    </source>
</evidence>
<accession>A0AAD7EH76</accession>
<gene>
    <name evidence="1" type="ORF">DFH08DRAFT_818879</name>
</gene>
<dbReference type="InterPro" id="IPR009057">
    <property type="entry name" value="Homeodomain-like_sf"/>
</dbReference>
<sequence>MARVNDIRTISTLTGVGKRTVERLMSDYRKYGNAAHWGPRRSLRGQKRKLKARNVEFLRGYIRFRNDPYLQEMKETLEERVGVEASDSTVWRALTRTGFTLKKVGLLCFLTFSAPIASDYP</sequence>
<dbReference type="AlphaFoldDB" id="A0AAD7EH76"/>
<name>A0AAD7EH76_9AGAR</name>
<protein>
    <recommendedName>
        <fullName evidence="3">Transposase</fullName>
    </recommendedName>
</protein>
<reference evidence="1" key="1">
    <citation type="submission" date="2023-03" db="EMBL/GenBank/DDBJ databases">
        <title>Massive genome expansion in bonnet fungi (Mycena s.s.) driven by repeated elements and novel gene families across ecological guilds.</title>
        <authorList>
            <consortium name="Lawrence Berkeley National Laboratory"/>
            <person name="Harder C.B."/>
            <person name="Miyauchi S."/>
            <person name="Viragh M."/>
            <person name="Kuo A."/>
            <person name="Thoen E."/>
            <person name="Andreopoulos B."/>
            <person name="Lu D."/>
            <person name="Skrede I."/>
            <person name="Drula E."/>
            <person name="Henrissat B."/>
            <person name="Morin E."/>
            <person name="Kohler A."/>
            <person name="Barry K."/>
            <person name="LaButti K."/>
            <person name="Morin E."/>
            <person name="Salamov A."/>
            <person name="Lipzen A."/>
            <person name="Mereny Z."/>
            <person name="Hegedus B."/>
            <person name="Baldrian P."/>
            <person name="Stursova M."/>
            <person name="Weitz H."/>
            <person name="Taylor A."/>
            <person name="Grigoriev I.V."/>
            <person name="Nagy L.G."/>
            <person name="Martin F."/>
            <person name="Kauserud H."/>
        </authorList>
    </citation>
    <scope>NUCLEOTIDE SEQUENCE</scope>
    <source>
        <strain evidence="1">CBHHK002</strain>
    </source>
</reference>